<dbReference type="GO" id="GO:0000479">
    <property type="term" value="P:endonucleolytic cleavage of tricistronic rRNA transcript (SSU-rRNA, 5.8S rRNA, LSU-rRNA)"/>
    <property type="evidence" value="ECO:0007669"/>
    <property type="project" value="TreeGrafter"/>
</dbReference>
<comment type="similarity">
    <text evidence="4">Belongs to the TRAFAC class translation factor GTPase superfamily. Bms1-like GTPase family. TSR1 subfamily.</text>
</comment>
<dbReference type="AlphaFoldDB" id="A0A1G4KN10"/>
<dbReference type="EMBL" id="LT598447">
    <property type="protein sequence ID" value="SCV05944.1"/>
    <property type="molecule type" value="Genomic_DNA"/>
</dbReference>
<dbReference type="OrthoDB" id="119302at2759"/>
<dbReference type="PROSITE" id="PS51714">
    <property type="entry name" value="G_BMS1"/>
    <property type="match status" value="1"/>
</dbReference>
<dbReference type="GO" id="GO:0003924">
    <property type="term" value="F:GTPase activity"/>
    <property type="evidence" value="ECO:0007669"/>
    <property type="project" value="TreeGrafter"/>
</dbReference>
<accession>A0A1G4KN10</accession>
<sequence length="790" mass="89933">MAGHSHRSSVKNGHKPFKSKHASKGALKNMYKGKVEKTGPASQQQQRLSKGVSKLQRKNTARQARDQKMMDALEVRRLFEGSNGAEKVIAVVPLTPDVDVADLVARLVSPSLEDPEAVFQVPPTPCVFNVPIKKFRANLKFVIPDMNSFFSILDATKVADFTVFGLSGAAEVDTEFGEQVIRAVELQGISSYMGCVPNLSQSQPKEKFQLDLKQSLESFFKHFFPSEDRLFNLEKPSEALNALRTLCQRYPRQVSWRDNRGYMIADSVDFSESTDDSDPESGILIVDGTVRGIGFDANRLIHIPGLGDFQISQIEKVADSNRRASRQKKVESDPLDIDLNTNFTPTAEQDTLEEYAPQDMDTAFESDDEDFQYDDLTAARYDDHGFLPSREQPIKKTKVPRGTSDYQARWYLDDVIQAADEEELIDANDADMVIDESDNIEQIDEQAPQEVEETVDDEMFVDLSPEEEEFQFSQYRALEKEDREFPDEIELDPSQSAVERLKRYRGLKNLHNCVWDVNEYDPNATPEWKRLLRIGNYTCTRNKVTKDAIKGAEVIAGDRIRLHIKMAKGLLTKLKDPRQQVFAVYGLLKHEHKNALVNFTIQRWEGFEDPVPSKENLFVQYGVRRYQIQPLFSSTSNTPNNVHKFERFLHQDSASIATCIAPVDFTQSPALFFKDCPEDVKGITFVGHGSFLNADHNRIISKRTVLTGDPFRFHKNVLTVRYMFFRPEDVEWFKSIPLFTKSGRSGFIKESLGTHGYFKATFDGKLSAQDVVAMSLFKRVWPRTSQPLDF</sequence>
<evidence type="ECO:0000256" key="1">
    <source>
        <dbReference type="ARBA" id="ARBA00004604"/>
    </source>
</evidence>
<evidence type="ECO:0000313" key="7">
    <source>
        <dbReference type="EMBL" id="SCV05944.1"/>
    </source>
</evidence>
<dbReference type="Pfam" id="PF04950">
    <property type="entry name" value="RIBIOP_C"/>
    <property type="match status" value="1"/>
</dbReference>
<gene>
    <name evidence="7" type="ORF">LANO_0H18624G</name>
</gene>
<evidence type="ECO:0000256" key="2">
    <source>
        <dbReference type="ARBA" id="ARBA00022517"/>
    </source>
</evidence>
<dbReference type="SMART" id="SM00785">
    <property type="entry name" value="AARP2CN"/>
    <property type="match status" value="1"/>
</dbReference>
<evidence type="ECO:0000259" key="6">
    <source>
        <dbReference type="PROSITE" id="PS51714"/>
    </source>
</evidence>
<feature type="domain" description="Bms1-type G" evidence="6">
    <location>
        <begin position="85"/>
        <end position="252"/>
    </location>
</feature>
<dbReference type="InterPro" id="IPR030387">
    <property type="entry name" value="G_Bms1/Tsr1_dom"/>
</dbReference>
<evidence type="ECO:0000256" key="3">
    <source>
        <dbReference type="ARBA" id="ARBA00023242"/>
    </source>
</evidence>
<dbReference type="GO" id="GO:0005730">
    <property type="term" value="C:nucleolus"/>
    <property type="evidence" value="ECO:0007669"/>
    <property type="project" value="UniProtKB-SubCell"/>
</dbReference>
<feature type="compositionally biased region" description="Basic residues" evidence="5">
    <location>
        <begin position="1"/>
        <end position="23"/>
    </location>
</feature>
<dbReference type="InterPro" id="IPR039761">
    <property type="entry name" value="Bms1/Tsr1"/>
</dbReference>
<keyword evidence="2" id="KW-0690">Ribosome biogenesis</keyword>
<evidence type="ECO:0000313" key="8">
    <source>
        <dbReference type="Proteomes" id="UP000189911"/>
    </source>
</evidence>
<evidence type="ECO:0000256" key="4">
    <source>
        <dbReference type="ARBA" id="ARBA00038288"/>
    </source>
</evidence>
<dbReference type="InterPro" id="IPR012948">
    <property type="entry name" value="AARP2CN"/>
</dbReference>
<organism evidence="7 8">
    <name type="scientific">Lachancea nothofagi CBS 11611</name>
    <dbReference type="NCBI Taxonomy" id="1266666"/>
    <lineage>
        <taxon>Eukaryota</taxon>
        <taxon>Fungi</taxon>
        <taxon>Dikarya</taxon>
        <taxon>Ascomycota</taxon>
        <taxon>Saccharomycotina</taxon>
        <taxon>Saccharomycetes</taxon>
        <taxon>Saccharomycetales</taxon>
        <taxon>Saccharomycetaceae</taxon>
        <taxon>Lachancea</taxon>
    </lineage>
</organism>
<comment type="subcellular location">
    <subcellularLocation>
        <location evidence="1">Nucleus</location>
        <location evidence="1">Nucleolus</location>
    </subcellularLocation>
</comment>
<dbReference type="GO" id="GO:0000462">
    <property type="term" value="P:maturation of SSU-rRNA from tricistronic rRNA transcript (SSU-rRNA, 5.8S rRNA, LSU-rRNA)"/>
    <property type="evidence" value="ECO:0007669"/>
    <property type="project" value="TreeGrafter"/>
</dbReference>
<dbReference type="Pfam" id="PF22298">
    <property type="entry name" value="Tsr1_G-like"/>
    <property type="match status" value="1"/>
</dbReference>
<dbReference type="GO" id="GO:0005525">
    <property type="term" value="F:GTP binding"/>
    <property type="evidence" value="ECO:0007669"/>
    <property type="project" value="TreeGrafter"/>
</dbReference>
<dbReference type="Proteomes" id="UP000189911">
    <property type="component" value="Chromosome H"/>
</dbReference>
<keyword evidence="8" id="KW-1185">Reference proteome</keyword>
<name>A0A1G4KN10_9SACH</name>
<keyword evidence="3" id="KW-0539">Nucleus</keyword>
<dbReference type="GO" id="GO:0030688">
    <property type="term" value="C:preribosome, small subunit precursor"/>
    <property type="evidence" value="ECO:0007669"/>
    <property type="project" value="TreeGrafter"/>
</dbReference>
<reference evidence="8" key="1">
    <citation type="submission" date="2016-03" db="EMBL/GenBank/DDBJ databases">
        <authorList>
            <person name="Devillers Hugo."/>
        </authorList>
    </citation>
    <scope>NUCLEOTIDE SEQUENCE [LARGE SCALE GENOMIC DNA]</scope>
</reference>
<protein>
    <submittedName>
        <fullName evidence="7">LANO_0H18624g1_1</fullName>
    </submittedName>
</protein>
<proteinExistence type="inferred from homology"/>
<dbReference type="Pfam" id="PF08142">
    <property type="entry name" value="AARP2CN"/>
    <property type="match status" value="1"/>
</dbReference>
<dbReference type="GO" id="GO:0034511">
    <property type="term" value="F:U3 snoRNA binding"/>
    <property type="evidence" value="ECO:0007669"/>
    <property type="project" value="TreeGrafter"/>
</dbReference>
<evidence type="ECO:0000256" key="5">
    <source>
        <dbReference type="SAM" id="MobiDB-lite"/>
    </source>
</evidence>
<dbReference type="SMART" id="SM01362">
    <property type="entry name" value="DUF663"/>
    <property type="match status" value="1"/>
</dbReference>
<dbReference type="PANTHER" id="PTHR12858:SF1">
    <property type="entry name" value="PRE-RRNA-PROCESSING PROTEIN TSR1 HOMOLOG"/>
    <property type="match status" value="1"/>
</dbReference>
<dbReference type="InterPro" id="IPR007034">
    <property type="entry name" value="BMS1_TSR1_C"/>
</dbReference>
<feature type="region of interest" description="Disordered" evidence="5">
    <location>
        <begin position="1"/>
        <end position="66"/>
    </location>
</feature>
<dbReference type="PANTHER" id="PTHR12858">
    <property type="entry name" value="RIBOSOME BIOGENESIS PROTEIN"/>
    <property type="match status" value="1"/>
</dbReference>